<accession>A0ABP7Y692</accession>
<evidence type="ECO:0000256" key="1">
    <source>
        <dbReference type="SAM" id="MobiDB-lite"/>
    </source>
</evidence>
<feature type="region of interest" description="Disordered" evidence="1">
    <location>
        <begin position="20"/>
        <end position="41"/>
    </location>
</feature>
<feature type="compositionally biased region" description="Basic and acidic residues" evidence="1">
    <location>
        <begin position="20"/>
        <end position="31"/>
    </location>
</feature>
<dbReference type="EMBL" id="BAABDO010000009">
    <property type="protein sequence ID" value="GAA4131448.1"/>
    <property type="molecule type" value="Genomic_DNA"/>
</dbReference>
<gene>
    <name evidence="2" type="ORF">GCM10022416_10150</name>
</gene>
<evidence type="ECO:0000313" key="2">
    <source>
        <dbReference type="EMBL" id="GAA4131448.1"/>
    </source>
</evidence>
<comment type="caution">
    <text evidence="2">The sequence shown here is derived from an EMBL/GenBank/DDBJ whole genome shotgun (WGS) entry which is preliminary data.</text>
</comment>
<organism evidence="2 3">
    <name type="scientific">Actinomadura keratinilytica</name>
    <dbReference type="NCBI Taxonomy" id="547461"/>
    <lineage>
        <taxon>Bacteria</taxon>
        <taxon>Bacillati</taxon>
        <taxon>Actinomycetota</taxon>
        <taxon>Actinomycetes</taxon>
        <taxon>Streptosporangiales</taxon>
        <taxon>Thermomonosporaceae</taxon>
        <taxon>Actinomadura</taxon>
    </lineage>
</organism>
<evidence type="ECO:0000313" key="3">
    <source>
        <dbReference type="Proteomes" id="UP001500266"/>
    </source>
</evidence>
<sequence>MVGRLRVSVTPLLESDFHSPERDSILRRSDPGGRGAPWKGAVWGDTAIGADRRKRAAAQQWHLATGRPRMETAAFRGAGGPAMWERRVSTAQEHVDLRV</sequence>
<protein>
    <submittedName>
        <fullName evidence="2">Uncharacterized protein</fullName>
    </submittedName>
</protein>
<dbReference type="Proteomes" id="UP001500266">
    <property type="component" value="Unassembled WGS sequence"/>
</dbReference>
<reference evidence="3" key="1">
    <citation type="journal article" date="2019" name="Int. J. Syst. Evol. Microbiol.">
        <title>The Global Catalogue of Microorganisms (GCM) 10K type strain sequencing project: providing services to taxonomists for standard genome sequencing and annotation.</title>
        <authorList>
            <consortium name="The Broad Institute Genomics Platform"/>
            <consortium name="The Broad Institute Genome Sequencing Center for Infectious Disease"/>
            <person name="Wu L."/>
            <person name="Ma J."/>
        </authorList>
    </citation>
    <scope>NUCLEOTIDE SEQUENCE [LARGE SCALE GENOMIC DNA]</scope>
    <source>
        <strain evidence="3">JCM 17316</strain>
    </source>
</reference>
<keyword evidence="3" id="KW-1185">Reference proteome</keyword>
<proteinExistence type="predicted"/>
<name>A0ABP7Y692_9ACTN</name>